<comment type="caution">
    <text evidence="1">The sequence shown here is derived from an EMBL/GenBank/DDBJ whole genome shotgun (WGS) entry which is preliminary data.</text>
</comment>
<reference evidence="1 2" key="1">
    <citation type="submission" date="2016-03" db="EMBL/GenBank/DDBJ databases">
        <title>Genome sequence of Rhodococcus kyotonensis KB10.</title>
        <authorList>
            <person name="Jeong H."/>
            <person name="Hong C.E."/>
            <person name="Jo S.H."/>
            <person name="Park J.M."/>
        </authorList>
    </citation>
    <scope>NUCLEOTIDE SEQUENCE [LARGE SCALE GENOMIC DNA]</scope>
    <source>
        <strain evidence="1 2">KB10</strain>
    </source>
</reference>
<dbReference type="Gene3D" id="3.30.530.20">
    <property type="match status" value="1"/>
</dbReference>
<protein>
    <submittedName>
        <fullName evidence="1">Polyketide cyclase</fullName>
    </submittedName>
</protein>
<evidence type="ECO:0000313" key="2">
    <source>
        <dbReference type="Proteomes" id="UP000077519"/>
    </source>
</evidence>
<organism evidence="1 2">
    <name type="scientific">Rhodococcoides kyotonense</name>
    <dbReference type="NCBI Taxonomy" id="398843"/>
    <lineage>
        <taxon>Bacteria</taxon>
        <taxon>Bacillati</taxon>
        <taxon>Actinomycetota</taxon>
        <taxon>Actinomycetes</taxon>
        <taxon>Mycobacteriales</taxon>
        <taxon>Nocardiaceae</taxon>
        <taxon>Rhodococcoides</taxon>
    </lineage>
</organism>
<dbReference type="Proteomes" id="UP000077519">
    <property type="component" value="Unassembled WGS sequence"/>
</dbReference>
<dbReference type="InterPro" id="IPR023393">
    <property type="entry name" value="START-like_dom_sf"/>
</dbReference>
<keyword evidence="2" id="KW-1185">Reference proteome</keyword>
<gene>
    <name evidence="1" type="ORF">A3K89_04395</name>
</gene>
<sequence>MATELQTDATTEQVWSVIADGWSYGTWVVGASRIRAVDEAWPAKGSCIHHSVGVWPLVLSDRTRSIGVHEGRELRLEARALPFGSASITLRLHPLASGCRIEMIEHALTPPANLVPDSVQHALVHPRNKEALRRLAYLAERSTTPE</sequence>
<name>A0A177YH89_9NOCA</name>
<evidence type="ECO:0000313" key="1">
    <source>
        <dbReference type="EMBL" id="OAK54599.1"/>
    </source>
</evidence>
<proteinExistence type="predicted"/>
<dbReference type="CDD" id="cd07812">
    <property type="entry name" value="SRPBCC"/>
    <property type="match status" value="1"/>
</dbReference>
<accession>A0A177YH89</accession>
<dbReference type="RefSeq" id="WP_068425077.1">
    <property type="nucleotide sequence ID" value="NZ_LVHI01000012.1"/>
</dbReference>
<dbReference type="SUPFAM" id="SSF55961">
    <property type="entry name" value="Bet v1-like"/>
    <property type="match status" value="1"/>
</dbReference>
<dbReference type="AlphaFoldDB" id="A0A177YH89"/>
<dbReference type="Pfam" id="PF10604">
    <property type="entry name" value="Polyketide_cyc2"/>
    <property type="match status" value="1"/>
</dbReference>
<dbReference type="EMBL" id="LVHI01000012">
    <property type="protein sequence ID" value="OAK54599.1"/>
    <property type="molecule type" value="Genomic_DNA"/>
</dbReference>
<dbReference type="InterPro" id="IPR019587">
    <property type="entry name" value="Polyketide_cyclase/dehydratase"/>
</dbReference>